<reference evidence="1 2" key="1">
    <citation type="submission" date="2022-12" db="EMBL/GenBank/DDBJ databases">
        <title>Genomic features and morphological characterization of a novel Knufia sp. strain isolated from spacecraft assembly facility.</title>
        <authorList>
            <person name="Teixeira M."/>
            <person name="Chander A.M."/>
            <person name="Stajich J.E."/>
            <person name="Venkateswaran K."/>
        </authorList>
    </citation>
    <scope>NUCLEOTIDE SEQUENCE [LARGE SCALE GENOMIC DNA]</scope>
    <source>
        <strain evidence="1 2">FJI-L2-BK-P2</strain>
    </source>
</reference>
<dbReference type="GO" id="GO:0005778">
    <property type="term" value="C:peroxisomal membrane"/>
    <property type="evidence" value="ECO:0007669"/>
    <property type="project" value="TreeGrafter"/>
</dbReference>
<dbReference type="AlphaFoldDB" id="A0AAN8EDY6"/>
<accession>A0AAN8EDY6</accession>
<proteinExistence type="predicted"/>
<name>A0AAN8EDY6_9EURO</name>
<evidence type="ECO:0000313" key="1">
    <source>
        <dbReference type="EMBL" id="KAK5948282.1"/>
    </source>
</evidence>
<protein>
    <recommendedName>
        <fullName evidence="3">Peroxisomal membrane protein 4</fullName>
    </recommendedName>
</protein>
<dbReference type="Proteomes" id="UP001316803">
    <property type="component" value="Unassembled WGS sequence"/>
</dbReference>
<evidence type="ECO:0008006" key="3">
    <source>
        <dbReference type="Google" id="ProtNLM"/>
    </source>
</evidence>
<dbReference type="PIRSF" id="PIRSF013674">
    <property type="entry name" value="PXMP4"/>
    <property type="match status" value="1"/>
</dbReference>
<dbReference type="EMBL" id="JAKLMC020000050">
    <property type="protein sequence ID" value="KAK5948282.1"/>
    <property type="molecule type" value="Genomic_DNA"/>
</dbReference>
<sequence>MEAIEAKLNEIILNPTLYPLLAILKSARNGAVYGAKVRFPHALVMVFMFRSGSFREKVGLVLKATRQHATNLATFATIYKTAMLVLALLNPKKPGKEGPYDTLIAGGLGGYYVFGRHANSVKQQIVIYVFARVVLALAKLSIESPAMTSTTPTPTLFTQRFSPATKARIQENAWPVFASLSWALVMYVFRWQPESIQSSLKSSMKYIYVQCDNWDNFRNFMIYNT</sequence>
<gene>
    <name evidence="1" type="ORF">OHC33_010716</name>
</gene>
<dbReference type="PANTHER" id="PTHR15460">
    <property type="entry name" value="PEROXISOMAL MEMBRANE PROTEIN 4"/>
    <property type="match status" value="1"/>
</dbReference>
<comment type="caution">
    <text evidence="1">The sequence shown here is derived from an EMBL/GenBank/DDBJ whole genome shotgun (WGS) entry which is preliminary data.</text>
</comment>
<organism evidence="1 2">
    <name type="scientific">Knufia fluminis</name>
    <dbReference type="NCBI Taxonomy" id="191047"/>
    <lineage>
        <taxon>Eukaryota</taxon>
        <taxon>Fungi</taxon>
        <taxon>Dikarya</taxon>
        <taxon>Ascomycota</taxon>
        <taxon>Pezizomycotina</taxon>
        <taxon>Eurotiomycetes</taxon>
        <taxon>Chaetothyriomycetidae</taxon>
        <taxon>Chaetothyriales</taxon>
        <taxon>Trichomeriaceae</taxon>
        <taxon>Knufia</taxon>
    </lineage>
</organism>
<keyword evidence="2" id="KW-1185">Reference proteome</keyword>
<dbReference type="InterPro" id="IPR019531">
    <property type="entry name" value="Pmp4"/>
</dbReference>
<dbReference type="PANTHER" id="PTHR15460:SF3">
    <property type="entry name" value="PEROXISOMAL MEMBRANE PROTEIN 4"/>
    <property type="match status" value="1"/>
</dbReference>
<dbReference type="Pfam" id="PF02466">
    <property type="entry name" value="Tim17"/>
    <property type="match status" value="1"/>
</dbReference>
<evidence type="ECO:0000313" key="2">
    <source>
        <dbReference type="Proteomes" id="UP001316803"/>
    </source>
</evidence>